<name>A0A177CLW7_9PLEO</name>
<organism evidence="1 2">
    <name type="scientific">Paraphaeosphaeria sporulosa</name>
    <dbReference type="NCBI Taxonomy" id="1460663"/>
    <lineage>
        <taxon>Eukaryota</taxon>
        <taxon>Fungi</taxon>
        <taxon>Dikarya</taxon>
        <taxon>Ascomycota</taxon>
        <taxon>Pezizomycotina</taxon>
        <taxon>Dothideomycetes</taxon>
        <taxon>Pleosporomycetidae</taxon>
        <taxon>Pleosporales</taxon>
        <taxon>Massarineae</taxon>
        <taxon>Didymosphaeriaceae</taxon>
        <taxon>Paraphaeosphaeria</taxon>
    </lineage>
</organism>
<reference evidence="1 2" key="1">
    <citation type="submission" date="2016-05" db="EMBL/GenBank/DDBJ databases">
        <title>Comparative analysis of secretome profiles of manganese(II)-oxidizing ascomycete fungi.</title>
        <authorList>
            <consortium name="DOE Joint Genome Institute"/>
            <person name="Zeiner C.A."/>
            <person name="Purvine S.O."/>
            <person name="Zink E.M."/>
            <person name="Wu S."/>
            <person name="Pasa-Tolic L."/>
            <person name="Chaput D.L."/>
            <person name="Haridas S."/>
            <person name="Grigoriev I.V."/>
            <person name="Santelli C.M."/>
            <person name="Hansel C.M."/>
        </authorList>
    </citation>
    <scope>NUCLEOTIDE SEQUENCE [LARGE SCALE GENOMIC DNA]</scope>
    <source>
        <strain evidence="1 2">AP3s5-JAC2a</strain>
    </source>
</reference>
<proteinExistence type="predicted"/>
<sequence>MSPKEARPLRSNSASLITSQSVLAAVWSFRQNQVTELLRPYQSFWLIDSPRSLSVKVESIPPFRELLVARFPNSVSKSMARESKMEPQSYRC</sequence>
<dbReference type="EMBL" id="KV441550">
    <property type="protein sequence ID" value="OAG07809.1"/>
    <property type="molecule type" value="Genomic_DNA"/>
</dbReference>
<evidence type="ECO:0000313" key="1">
    <source>
        <dbReference type="EMBL" id="OAG07809.1"/>
    </source>
</evidence>
<dbReference type="RefSeq" id="XP_018038174.1">
    <property type="nucleotide sequence ID" value="XM_018186602.1"/>
</dbReference>
<dbReference type="Proteomes" id="UP000077069">
    <property type="component" value="Unassembled WGS sequence"/>
</dbReference>
<dbReference type="GeneID" id="28770088"/>
<evidence type="ECO:0000313" key="2">
    <source>
        <dbReference type="Proteomes" id="UP000077069"/>
    </source>
</evidence>
<dbReference type="AlphaFoldDB" id="A0A177CLW7"/>
<accession>A0A177CLW7</accession>
<protein>
    <submittedName>
        <fullName evidence="1">Uncharacterized protein</fullName>
    </submittedName>
</protein>
<dbReference type="InParanoid" id="A0A177CLW7"/>
<keyword evidence="2" id="KW-1185">Reference proteome</keyword>
<gene>
    <name evidence="1" type="ORF">CC84DRAFT_520619</name>
</gene>